<dbReference type="OrthoDB" id="61113at2759"/>
<dbReference type="AlphaFoldDB" id="A0A165KFA1"/>
<name>A0A165KFA1_9APHY</name>
<protein>
    <recommendedName>
        <fullName evidence="1">N-acetyltransferase domain-containing protein</fullName>
    </recommendedName>
</protein>
<organism evidence="2 3">
    <name type="scientific">Daedalea quercina L-15889</name>
    <dbReference type="NCBI Taxonomy" id="1314783"/>
    <lineage>
        <taxon>Eukaryota</taxon>
        <taxon>Fungi</taxon>
        <taxon>Dikarya</taxon>
        <taxon>Basidiomycota</taxon>
        <taxon>Agaricomycotina</taxon>
        <taxon>Agaricomycetes</taxon>
        <taxon>Polyporales</taxon>
        <taxon>Fomitopsis</taxon>
    </lineage>
</organism>
<dbReference type="PROSITE" id="PS51186">
    <property type="entry name" value="GNAT"/>
    <property type="match status" value="1"/>
</dbReference>
<dbReference type="STRING" id="1314783.A0A165KFA1"/>
<dbReference type="Pfam" id="PF13673">
    <property type="entry name" value="Acetyltransf_10"/>
    <property type="match status" value="1"/>
</dbReference>
<dbReference type="EMBL" id="KV429302">
    <property type="protein sequence ID" value="KZT63062.1"/>
    <property type="molecule type" value="Genomic_DNA"/>
</dbReference>
<gene>
    <name evidence="2" type="ORF">DAEQUDRAFT_681050</name>
</gene>
<dbReference type="PANTHER" id="PTHR42791">
    <property type="entry name" value="GNAT FAMILY ACETYLTRANSFERASE"/>
    <property type="match status" value="1"/>
</dbReference>
<dbReference type="CDD" id="cd04301">
    <property type="entry name" value="NAT_SF"/>
    <property type="match status" value="1"/>
</dbReference>
<dbReference type="Proteomes" id="UP000076727">
    <property type="component" value="Unassembled WGS sequence"/>
</dbReference>
<dbReference type="SUPFAM" id="SSF55729">
    <property type="entry name" value="Acyl-CoA N-acyltransferases (Nat)"/>
    <property type="match status" value="1"/>
</dbReference>
<dbReference type="InterPro" id="IPR000182">
    <property type="entry name" value="GNAT_dom"/>
</dbReference>
<keyword evidence="3" id="KW-1185">Reference proteome</keyword>
<sequence>MSLVLMRTDLAVISICGGNRDLIGPMGCGMILATTLGGEIYAATVESGEIVGFAVWMPPGQDLLSIPEQWKLGWDDFWSKLSEEGKDWFTNMYSKEVTEFMNGIFGPTGKWDSWYLNLLMVHPKYQCQGIATKIVDMVHKKASPQGSMMAVSTSHPRNVPIYEALGFELWGNKIIPSPWGDWPCYVFMQDTRKVL</sequence>
<reference evidence="2 3" key="1">
    <citation type="journal article" date="2016" name="Mol. Biol. Evol.">
        <title>Comparative Genomics of Early-Diverging Mushroom-Forming Fungi Provides Insights into the Origins of Lignocellulose Decay Capabilities.</title>
        <authorList>
            <person name="Nagy L.G."/>
            <person name="Riley R."/>
            <person name="Tritt A."/>
            <person name="Adam C."/>
            <person name="Daum C."/>
            <person name="Floudas D."/>
            <person name="Sun H."/>
            <person name="Yadav J.S."/>
            <person name="Pangilinan J."/>
            <person name="Larsson K.H."/>
            <person name="Matsuura K."/>
            <person name="Barry K."/>
            <person name="Labutti K."/>
            <person name="Kuo R."/>
            <person name="Ohm R.A."/>
            <person name="Bhattacharya S.S."/>
            <person name="Shirouzu T."/>
            <person name="Yoshinaga Y."/>
            <person name="Martin F.M."/>
            <person name="Grigoriev I.V."/>
            <person name="Hibbett D.S."/>
        </authorList>
    </citation>
    <scope>NUCLEOTIDE SEQUENCE [LARGE SCALE GENOMIC DNA]</scope>
    <source>
        <strain evidence="2 3">L-15889</strain>
    </source>
</reference>
<dbReference type="InterPro" id="IPR052523">
    <property type="entry name" value="Trichothecene_AcTrans"/>
</dbReference>
<proteinExistence type="predicted"/>
<evidence type="ECO:0000313" key="2">
    <source>
        <dbReference type="EMBL" id="KZT63062.1"/>
    </source>
</evidence>
<accession>A0A165KFA1</accession>
<dbReference type="Gene3D" id="3.40.630.30">
    <property type="match status" value="1"/>
</dbReference>
<evidence type="ECO:0000259" key="1">
    <source>
        <dbReference type="PROSITE" id="PS51186"/>
    </source>
</evidence>
<evidence type="ECO:0000313" key="3">
    <source>
        <dbReference type="Proteomes" id="UP000076727"/>
    </source>
</evidence>
<feature type="domain" description="N-acetyltransferase" evidence="1">
    <location>
        <begin position="43"/>
        <end position="193"/>
    </location>
</feature>
<dbReference type="InterPro" id="IPR016181">
    <property type="entry name" value="Acyl_CoA_acyltransferase"/>
</dbReference>
<dbReference type="PANTHER" id="PTHR42791:SF1">
    <property type="entry name" value="N-ACETYLTRANSFERASE DOMAIN-CONTAINING PROTEIN"/>
    <property type="match status" value="1"/>
</dbReference>
<dbReference type="GO" id="GO:0016747">
    <property type="term" value="F:acyltransferase activity, transferring groups other than amino-acyl groups"/>
    <property type="evidence" value="ECO:0007669"/>
    <property type="project" value="InterPro"/>
</dbReference>